<reference evidence="1 2" key="1">
    <citation type="journal article" date="2018" name="Front. Microbiol.">
        <title>Hydrolytic Capabilities as a Key to Environmental Success: Chitinolytic and Cellulolytic Acidobacteria From Acidic Sub-arctic Soils and Boreal Peatlands.</title>
        <authorList>
            <person name="Belova S.E."/>
            <person name="Ravin N.V."/>
            <person name="Pankratov T.A."/>
            <person name="Rakitin A.L."/>
            <person name="Ivanova A.A."/>
            <person name="Beletsky A.V."/>
            <person name="Mardanov A.V."/>
            <person name="Sinninghe Damste J.S."/>
            <person name="Dedysh S.N."/>
        </authorList>
    </citation>
    <scope>NUCLEOTIDE SEQUENCE [LARGE SCALE GENOMIC DNA]</scope>
    <source>
        <strain evidence="1 2">SBC82</strain>
    </source>
</reference>
<protein>
    <submittedName>
        <fullName evidence="1">Uncharacterized protein</fullName>
    </submittedName>
</protein>
<dbReference type="Proteomes" id="UP000253606">
    <property type="component" value="Chromosome"/>
</dbReference>
<organism evidence="1 2">
    <name type="scientific">Acidisarcina polymorpha</name>
    <dbReference type="NCBI Taxonomy" id="2211140"/>
    <lineage>
        <taxon>Bacteria</taxon>
        <taxon>Pseudomonadati</taxon>
        <taxon>Acidobacteriota</taxon>
        <taxon>Terriglobia</taxon>
        <taxon>Terriglobales</taxon>
        <taxon>Acidobacteriaceae</taxon>
        <taxon>Acidisarcina</taxon>
    </lineage>
</organism>
<accession>A0A2Z5G4M0</accession>
<dbReference type="AlphaFoldDB" id="A0A2Z5G4M0"/>
<evidence type="ECO:0000313" key="2">
    <source>
        <dbReference type="Proteomes" id="UP000253606"/>
    </source>
</evidence>
<name>A0A2Z5G4M0_9BACT</name>
<dbReference type="KEGG" id="abas:ACPOL_4753"/>
<sequence>MQLELVAVDHVSCNQVAEYFSDGTMAIFTAKELAAFSLNRLEAECTAN</sequence>
<evidence type="ECO:0000313" key="1">
    <source>
        <dbReference type="EMBL" id="AXC14021.1"/>
    </source>
</evidence>
<proteinExistence type="predicted"/>
<gene>
    <name evidence="1" type="ORF">ACPOL_4753</name>
</gene>
<dbReference type="EMBL" id="CP030840">
    <property type="protein sequence ID" value="AXC14021.1"/>
    <property type="molecule type" value="Genomic_DNA"/>
</dbReference>
<keyword evidence="2" id="KW-1185">Reference proteome</keyword>
<dbReference type="RefSeq" id="WP_161557501.1">
    <property type="nucleotide sequence ID" value="NZ_CP030840.1"/>
</dbReference>